<dbReference type="OrthoDB" id="661490at2759"/>
<sequence>MCWVQLPPLGQLPLLEYLVLRNMHGVRQIGQEFYGNGDTKGFPKLEEIVFDGMPNWEKWSGIEDGSLLPCLTRLHIAKCPKLQEAPLLNATPRVEMEIKSDSLPISRLFDSLMASASYLILLVSCYSFLSNLNTDQLSHVEEMNLKNCADPMPACGFVRLSSLKMLRISNCSVLLSSISAEPDEDHDTCFFPQSLCHLEIVDCNIHSSLLPRYFQGLTHLSTLFIDSCDSMNLLSLSYGPHHLTALETITIKDCLDLASLDGFENLVALRKLVVADCNNFCSLPADLNAVRTLNTLAIFGCPKMKFLPQNGIPASVQIILLSRLHPELDRQLQRREGIEWNKIVHVPEKKLEVELNDLLIMFPTNSS</sequence>
<dbReference type="PANTHER" id="PTHR47186">
    <property type="entry name" value="LEUCINE-RICH REPEAT-CONTAINING PROTEIN 57"/>
    <property type="match status" value="1"/>
</dbReference>
<evidence type="ECO:0000313" key="2">
    <source>
        <dbReference type="Proteomes" id="UP000729402"/>
    </source>
</evidence>
<reference evidence="1" key="2">
    <citation type="submission" date="2021-02" db="EMBL/GenBank/DDBJ databases">
        <authorList>
            <person name="Kimball J.A."/>
            <person name="Haas M.W."/>
            <person name="Macchietto M."/>
            <person name="Kono T."/>
            <person name="Duquette J."/>
            <person name="Shao M."/>
        </authorList>
    </citation>
    <scope>NUCLEOTIDE SEQUENCE</scope>
    <source>
        <tissue evidence="1">Fresh leaf tissue</tissue>
    </source>
</reference>
<accession>A0A8J5RNU1</accession>
<dbReference type="AlphaFoldDB" id="A0A8J5RNU1"/>
<organism evidence="1 2">
    <name type="scientific">Zizania palustris</name>
    <name type="common">Northern wild rice</name>
    <dbReference type="NCBI Taxonomy" id="103762"/>
    <lineage>
        <taxon>Eukaryota</taxon>
        <taxon>Viridiplantae</taxon>
        <taxon>Streptophyta</taxon>
        <taxon>Embryophyta</taxon>
        <taxon>Tracheophyta</taxon>
        <taxon>Spermatophyta</taxon>
        <taxon>Magnoliopsida</taxon>
        <taxon>Liliopsida</taxon>
        <taxon>Poales</taxon>
        <taxon>Poaceae</taxon>
        <taxon>BOP clade</taxon>
        <taxon>Oryzoideae</taxon>
        <taxon>Oryzeae</taxon>
        <taxon>Zizaniinae</taxon>
        <taxon>Zizania</taxon>
    </lineage>
</organism>
<proteinExistence type="predicted"/>
<dbReference type="PANTHER" id="PTHR47186:SF3">
    <property type="entry name" value="OS09G0267800 PROTEIN"/>
    <property type="match status" value="1"/>
</dbReference>
<evidence type="ECO:0000313" key="1">
    <source>
        <dbReference type="EMBL" id="KAG8050947.1"/>
    </source>
</evidence>
<protein>
    <submittedName>
        <fullName evidence="1">Uncharacterized protein</fullName>
    </submittedName>
</protein>
<reference evidence="1" key="1">
    <citation type="journal article" date="2021" name="bioRxiv">
        <title>Whole Genome Assembly and Annotation of Northern Wild Rice, Zizania palustris L., Supports a Whole Genome Duplication in the Zizania Genus.</title>
        <authorList>
            <person name="Haas M."/>
            <person name="Kono T."/>
            <person name="Macchietto M."/>
            <person name="Millas R."/>
            <person name="McGilp L."/>
            <person name="Shao M."/>
            <person name="Duquette J."/>
            <person name="Hirsch C.N."/>
            <person name="Kimball J."/>
        </authorList>
    </citation>
    <scope>NUCLEOTIDE SEQUENCE</scope>
    <source>
        <tissue evidence="1">Fresh leaf tissue</tissue>
    </source>
</reference>
<gene>
    <name evidence="1" type="ORF">GUJ93_ZPchr0009g1276</name>
</gene>
<dbReference type="EMBL" id="JAAALK010000289">
    <property type="protein sequence ID" value="KAG8050947.1"/>
    <property type="molecule type" value="Genomic_DNA"/>
</dbReference>
<name>A0A8J5RNU1_ZIZPA</name>
<keyword evidence="2" id="KW-1185">Reference proteome</keyword>
<dbReference type="Proteomes" id="UP000729402">
    <property type="component" value="Unassembled WGS sequence"/>
</dbReference>
<comment type="caution">
    <text evidence="1">The sequence shown here is derived from an EMBL/GenBank/DDBJ whole genome shotgun (WGS) entry which is preliminary data.</text>
</comment>